<organism evidence="1 2">
    <name type="scientific">Simkania negevensis</name>
    <dbReference type="NCBI Taxonomy" id="83561"/>
    <lineage>
        <taxon>Bacteria</taxon>
        <taxon>Pseudomonadati</taxon>
        <taxon>Chlamydiota</taxon>
        <taxon>Chlamydiia</taxon>
        <taxon>Parachlamydiales</taxon>
        <taxon>Simkaniaceae</taxon>
        <taxon>Simkania</taxon>
    </lineage>
</organism>
<evidence type="ECO:0000313" key="1">
    <source>
        <dbReference type="EMBL" id="MBN4066563.1"/>
    </source>
</evidence>
<proteinExistence type="predicted"/>
<dbReference type="EMBL" id="JAFITR010000006">
    <property type="protein sequence ID" value="MBN4066563.1"/>
    <property type="molecule type" value="Genomic_DNA"/>
</dbReference>
<reference evidence="1 2" key="1">
    <citation type="submission" date="2021-02" db="EMBL/GenBank/DDBJ databases">
        <title>Activity-based single-cell genomes from oceanic crustal fluid captures similar information to metagenomic and metatranscriptomic surveys with orders of magnitude less sampling.</title>
        <authorList>
            <person name="D'Angelo T.S."/>
            <person name="Orcutt B.N."/>
        </authorList>
    </citation>
    <scope>NUCLEOTIDE SEQUENCE [LARGE SCALE GENOMIC DNA]</scope>
    <source>
        <strain evidence="1">AH-315-G07</strain>
    </source>
</reference>
<evidence type="ECO:0000313" key="2">
    <source>
        <dbReference type="Proteomes" id="UP000722121"/>
    </source>
</evidence>
<sequence length="164" mass="19233">MVDIIAFDIGELDIDALSDELDILVPKYLEAINDLIDTRDLKQIPHYIHNIEVYWNRLSMLIEQLEAEGIGSPDLHSERTLQEGRQKELGALEEVYLMLNKRIKLGLCCWVDGLLDASESVLSRMDRLLEELDFEDDHRDRRLIRQLKEENRKLYRQTANKQQA</sequence>
<protein>
    <submittedName>
        <fullName evidence="1">Uncharacterized protein</fullName>
    </submittedName>
</protein>
<gene>
    <name evidence="1" type="ORF">JYU14_00575</name>
</gene>
<name>A0ABS3ASH6_9BACT</name>
<comment type="caution">
    <text evidence="1">The sequence shown here is derived from an EMBL/GenBank/DDBJ whole genome shotgun (WGS) entry which is preliminary data.</text>
</comment>
<dbReference type="Proteomes" id="UP000722121">
    <property type="component" value="Unassembled WGS sequence"/>
</dbReference>
<keyword evidence="2" id="KW-1185">Reference proteome</keyword>
<accession>A0ABS3ASH6</accession>